<keyword evidence="5" id="KW-1185">Reference proteome</keyword>
<feature type="domain" description="HTH LytTR-type" evidence="3">
    <location>
        <begin position="132"/>
        <end position="229"/>
    </location>
</feature>
<dbReference type="InterPro" id="IPR001789">
    <property type="entry name" value="Sig_transdc_resp-reg_receiver"/>
</dbReference>
<dbReference type="RefSeq" id="WP_188373846.1">
    <property type="nucleotide sequence ID" value="NZ_BMDQ01000001.1"/>
</dbReference>
<dbReference type="PANTHER" id="PTHR37299:SF1">
    <property type="entry name" value="STAGE 0 SPORULATION PROTEIN A HOMOLOG"/>
    <property type="match status" value="1"/>
</dbReference>
<organism evidence="4 5">
    <name type="scientific">Winogradskyella haliclonae</name>
    <dbReference type="NCBI Taxonomy" id="2048558"/>
    <lineage>
        <taxon>Bacteria</taxon>
        <taxon>Pseudomonadati</taxon>
        <taxon>Bacteroidota</taxon>
        <taxon>Flavobacteriia</taxon>
        <taxon>Flavobacteriales</taxon>
        <taxon>Flavobacteriaceae</taxon>
        <taxon>Winogradskyella</taxon>
    </lineage>
</organism>
<dbReference type="Pfam" id="PF04397">
    <property type="entry name" value="LytTR"/>
    <property type="match status" value="1"/>
</dbReference>
<gene>
    <name evidence="4" type="ORF">GCM10011444_12710</name>
</gene>
<dbReference type="PROSITE" id="PS50110">
    <property type="entry name" value="RESPONSE_REGULATORY"/>
    <property type="match status" value="1"/>
</dbReference>
<dbReference type="Gene3D" id="2.40.50.1020">
    <property type="entry name" value="LytTr DNA-binding domain"/>
    <property type="match status" value="1"/>
</dbReference>
<proteinExistence type="predicted"/>
<evidence type="ECO:0000259" key="3">
    <source>
        <dbReference type="PROSITE" id="PS50930"/>
    </source>
</evidence>
<dbReference type="SMART" id="SM00448">
    <property type="entry name" value="REC"/>
    <property type="match status" value="1"/>
</dbReference>
<protein>
    <submittedName>
        <fullName evidence="4">DNA-binding response regulator</fullName>
    </submittedName>
</protein>
<reference evidence="5" key="1">
    <citation type="journal article" date="2019" name="Int. J. Syst. Evol. Microbiol.">
        <title>The Global Catalogue of Microorganisms (GCM) 10K type strain sequencing project: providing services to taxonomists for standard genome sequencing and annotation.</title>
        <authorList>
            <consortium name="The Broad Institute Genomics Platform"/>
            <consortium name="The Broad Institute Genome Sequencing Center for Infectious Disease"/>
            <person name="Wu L."/>
            <person name="Ma J."/>
        </authorList>
    </citation>
    <scope>NUCLEOTIDE SEQUENCE [LARGE SCALE GENOMIC DNA]</scope>
    <source>
        <strain evidence="5">CCM 8681</strain>
    </source>
</reference>
<accession>A0ABQ2BYT2</accession>
<keyword evidence="1" id="KW-0597">Phosphoprotein</keyword>
<dbReference type="Pfam" id="PF00072">
    <property type="entry name" value="Response_reg"/>
    <property type="match status" value="1"/>
</dbReference>
<dbReference type="Gene3D" id="3.40.50.2300">
    <property type="match status" value="1"/>
</dbReference>
<dbReference type="PROSITE" id="PS50930">
    <property type="entry name" value="HTH_LYTTR"/>
    <property type="match status" value="1"/>
</dbReference>
<feature type="domain" description="Response regulatory" evidence="2">
    <location>
        <begin position="3"/>
        <end position="114"/>
    </location>
</feature>
<name>A0ABQ2BYT2_9FLAO</name>
<dbReference type="InterPro" id="IPR046947">
    <property type="entry name" value="LytR-like"/>
</dbReference>
<feature type="modified residue" description="4-aspartylphosphate" evidence="1">
    <location>
        <position position="54"/>
    </location>
</feature>
<dbReference type="EMBL" id="BMDQ01000001">
    <property type="protein sequence ID" value="GGI56962.1"/>
    <property type="molecule type" value="Genomic_DNA"/>
</dbReference>
<evidence type="ECO:0000313" key="4">
    <source>
        <dbReference type="EMBL" id="GGI56962.1"/>
    </source>
</evidence>
<comment type="caution">
    <text evidence="4">The sequence shown here is derived from an EMBL/GenBank/DDBJ whole genome shotgun (WGS) entry which is preliminary data.</text>
</comment>
<evidence type="ECO:0000256" key="1">
    <source>
        <dbReference type="PROSITE-ProRule" id="PRU00169"/>
    </source>
</evidence>
<dbReference type="SUPFAM" id="SSF52172">
    <property type="entry name" value="CheY-like"/>
    <property type="match status" value="1"/>
</dbReference>
<dbReference type="PANTHER" id="PTHR37299">
    <property type="entry name" value="TRANSCRIPTIONAL REGULATOR-RELATED"/>
    <property type="match status" value="1"/>
</dbReference>
<dbReference type="SMART" id="SM00850">
    <property type="entry name" value="LytTR"/>
    <property type="match status" value="1"/>
</dbReference>
<dbReference type="InterPro" id="IPR011006">
    <property type="entry name" value="CheY-like_superfamily"/>
</dbReference>
<evidence type="ECO:0000259" key="2">
    <source>
        <dbReference type="PROSITE" id="PS50110"/>
    </source>
</evidence>
<dbReference type="GO" id="GO:0003677">
    <property type="term" value="F:DNA binding"/>
    <property type="evidence" value="ECO:0007669"/>
    <property type="project" value="UniProtKB-KW"/>
</dbReference>
<dbReference type="InterPro" id="IPR007492">
    <property type="entry name" value="LytTR_DNA-bd_dom"/>
</dbReference>
<dbReference type="Proteomes" id="UP000624701">
    <property type="component" value="Unassembled WGS sequence"/>
</dbReference>
<keyword evidence="4" id="KW-0238">DNA-binding</keyword>
<evidence type="ECO:0000313" key="5">
    <source>
        <dbReference type="Proteomes" id="UP000624701"/>
    </source>
</evidence>
<sequence length="231" mass="26228">MLKAIIIDDEPKAIELLENYCGRTEDLTHIASFRNPIEAIDFIDKKAPTLIFLDINMPNLSGIQLAKLIPSESHIVFTTAYSEYAVESYDLNATDYLLKPITFQRFLKAVTKVSDLVAKSQPVEMIDDLGTLQIRSGYQKHILPIDDILYLEKDGNYMVYHTSEKKIISRETVSNALENLPNSFVQVHKSFIISMHKITLVDSSAIFIDSIKIPVSRTYKDELSNKLDNIT</sequence>